<sequence>MSEKSALSDLQPVVSSLNEPYAKSVEGVDQNRKDHNVIQFIVTLSAQNELVSAQVLVGVVVVFLIFTNIFLVSIAWKKYSRKIFKLTEEERRTKLRREGG</sequence>
<evidence type="ECO:0000256" key="1">
    <source>
        <dbReference type="SAM" id="Phobius"/>
    </source>
</evidence>
<name>A0ABD6EL28_9BILA</name>
<keyword evidence="1" id="KW-0472">Membrane</keyword>
<comment type="caution">
    <text evidence="2">The sequence shown here is derived from an EMBL/GenBank/DDBJ whole genome shotgun (WGS) entry which is preliminary data.</text>
</comment>
<dbReference type="AlphaFoldDB" id="A0ABD6EL28"/>
<evidence type="ECO:0000313" key="2">
    <source>
        <dbReference type="EMBL" id="MFH4980583.1"/>
    </source>
</evidence>
<keyword evidence="1" id="KW-1133">Transmembrane helix</keyword>
<keyword evidence="3" id="KW-1185">Reference proteome</keyword>
<dbReference type="Proteomes" id="UP001608902">
    <property type="component" value="Unassembled WGS sequence"/>
</dbReference>
<reference evidence="2 3" key="1">
    <citation type="submission" date="2024-08" db="EMBL/GenBank/DDBJ databases">
        <title>Gnathostoma spinigerum genome.</title>
        <authorList>
            <person name="Gonzalez-Bertolin B."/>
            <person name="Monzon S."/>
            <person name="Zaballos A."/>
            <person name="Jimenez P."/>
            <person name="Dekumyoy P."/>
            <person name="Varona S."/>
            <person name="Cuesta I."/>
            <person name="Sumanam S."/>
            <person name="Adisakwattana P."/>
            <person name="Gasser R.B."/>
            <person name="Hernandez-Gonzalez A."/>
            <person name="Young N.D."/>
            <person name="Perteguer M.J."/>
        </authorList>
    </citation>
    <scope>NUCLEOTIDE SEQUENCE [LARGE SCALE GENOMIC DNA]</scope>
    <source>
        <strain evidence="2">AL3</strain>
        <tissue evidence="2">Liver</tissue>
    </source>
</reference>
<organism evidence="2 3">
    <name type="scientific">Gnathostoma spinigerum</name>
    <dbReference type="NCBI Taxonomy" id="75299"/>
    <lineage>
        <taxon>Eukaryota</taxon>
        <taxon>Metazoa</taxon>
        <taxon>Ecdysozoa</taxon>
        <taxon>Nematoda</taxon>
        <taxon>Chromadorea</taxon>
        <taxon>Rhabditida</taxon>
        <taxon>Spirurina</taxon>
        <taxon>Gnathostomatomorpha</taxon>
        <taxon>Gnathostomatoidea</taxon>
        <taxon>Gnathostomatidae</taxon>
        <taxon>Gnathostoma</taxon>
    </lineage>
</organism>
<feature type="transmembrane region" description="Helical" evidence="1">
    <location>
        <begin position="55"/>
        <end position="76"/>
    </location>
</feature>
<evidence type="ECO:0000313" key="3">
    <source>
        <dbReference type="Proteomes" id="UP001608902"/>
    </source>
</evidence>
<keyword evidence="1" id="KW-0812">Transmembrane</keyword>
<protein>
    <submittedName>
        <fullName evidence="2">Uncharacterized protein</fullName>
    </submittedName>
</protein>
<accession>A0ABD6EL28</accession>
<gene>
    <name evidence="2" type="ORF">AB6A40_007292</name>
</gene>
<proteinExistence type="predicted"/>
<dbReference type="EMBL" id="JBGFUD010005764">
    <property type="protein sequence ID" value="MFH4980583.1"/>
    <property type="molecule type" value="Genomic_DNA"/>
</dbReference>